<dbReference type="PROSITE" id="PS00893">
    <property type="entry name" value="NUDIX_BOX"/>
    <property type="match status" value="1"/>
</dbReference>
<organism evidence="3 4">
    <name type="scientific">Micropruina glycogenica</name>
    <dbReference type="NCBI Taxonomy" id="75385"/>
    <lineage>
        <taxon>Bacteria</taxon>
        <taxon>Bacillati</taxon>
        <taxon>Actinomycetota</taxon>
        <taxon>Actinomycetes</taxon>
        <taxon>Propionibacteriales</taxon>
        <taxon>Nocardioidaceae</taxon>
        <taxon>Micropruina</taxon>
    </lineage>
</organism>
<dbReference type="EMBL" id="LT985188">
    <property type="protein sequence ID" value="SPD85328.1"/>
    <property type="molecule type" value="Genomic_DNA"/>
</dbReference>
<dbReference type="AlphaFoldDB" id="A0A2N9JCV4"/>
<dbReference type="SUPFAM" id="SSF55811">
    <property type="entry name" value="Nudix"/>
    <property type="match status" value="1"/>
</dbReference>
<dbReference type="OrthoDB" id="193829at2"/>
<name>A0A2N9JCV4_9ACTN</name>
<protein>
    <submittedName>
        <fullName evidence="3">NUDIX domain protein</fullName>
    </submittedName>
</protein>
<gene>
    <name evidence="3" type="ORF">MPLG2_0292</name>
</gene>
<proteinExistence type="predicted"/>
<feature type="domain" description="Nudix hydrolase" evidence="2">
    <location>
        <begin position="33"/>
        <end position="79"/>
    </location>
</feature>
<dbReference type="Pfam" id="PF00293">
    <property type="entry name" value="NUDIX"/>
    <property type="match status" value="1"/>
</dbReference>
<dbReference type="RefSeq" id="WP_105184591.1">
    <property type="nucleotide sequence ID" value="NZ_BAAAGO010000019.1"/>
</dbReference>
<keyword evidence="4" id="KW-1185">Reference proteome</keyword>
<dbReference type="Gene3D" id="3.90.79.10">
    <property type="entry name" value="Nucleoside Triphosphate Pyrophosphohydrolase"/>
    <property type="match status" value="1"/>
</dbReference>
<dbReference type="InterPro" id="IPR000086">
    <property type="entry name" value="NUDIX_hydrolase_dom"/>
</dbReference>
<dbReference type="InterPro" id="IPR015797">
    <property type="entry name" value="NUDIX_hydrolase-like_dom_sf"/>
</dbReference>
<accession>A0A2N9JCV4</accession>
<evidence type="ECO:0000256" key="1">
    <source>
        <dbReference type="ARBA" id="ARBA00022801"/>
    </source>
</evidence>
<sequence>MSVDRSSIRVKAMIIAPKDVRTAHAVSVHAPTRENPDGFHRLIGGSVELGERHVDTIRREVREELGADVHDLALLTVVENIFRID</sequence>
<dbReference type="GO" id="GO:0016787">
    <property type="term" value="F:hydrolase activity"/>
    <property type="evidence" value="ECO:0007669"/>
    <property type="project" value="UniProtKB-KW"/>
</dbReference>
<keyword evidence="1" id="KW-0378">Hydrolase</keyword>
<dbReference type="InterPro" id="IPR020084">
    <property type="entry name" value="NUDIX_hydrolase_CS"/>
</dbReference>
<evidence type="ECO:0000259" key="2">
    <source>
        <dbReference type="Pfam" id="PF00293"/>
    </source>
</evidence>
<reference evidence="3 4" key="1">
    <citation type="submission" date="2018-02" db="EMBL/GenBank/DDBJ databases">
        <authorList>
            <person name="Cohen D.B."/>
            <person name="Kent A.D."/>
        </authorList>
    </citation>
    <scope>NUCLEOTIDE SEQUENCE [LARGE SCALE GENOMIC DNA]</scope>
    <source>
        <strain evidence="3">1</strain>
    </source>
</reference>
<dbReference type="KEGG" id="mgg:MPLG2_0292"/>
<dbReference type="Proteomes" id="UP000238164">
    <property type="component" value="Chromosome 1"/>
</dbReference>
<evidence type="ECO:0000313" key="3">
    <source>
        <dbReference type="EMBL" id="SPD85328.1"/>
    </source>
</evidence>
<evidence type="ECO:0000313" key="4">
    <source>
        <dbReference type="Proteomes" id="UP000238164"/>
    </source>
</evidence>